<dbReference type="Gene3D" id="3.20.20.450">
    <property type="entry name" value="EAL domain"/>
    <property type="match status" value="1"/>
</dbReference>
<evidence type="ECO:0000259" key="1">
    <source>
        <dbReference type="PROSITE" id="PS50112"/>
    </source>
</evidence>
<dbReference type="NCBIfam" id="TIGR00254">
    <property type="entry name" value="GGDEF"/>
    <property type="match status" value="1"/>
</dbReference>
<dbReference type="Gene3D" id="3.30.70.270">
    <property type="match status" value="1"/>
</dbReference>
<dbReference type="PROSITE" id="PS50887">
    <property type="entry name" value="GGDEF"/>
    <property type="match status" value="1"/>
</dbReference>
<dbReference type="Pfam" id="PF00990">
    <property type="entry name" value="GGDEF"/>
    <property type="match status" value="1"/>
</dbReference>
<name>A0A7W8G6H9_9SPIR</name>
<dbReference type="EMBL" id="JACHFQ010000001">
    <property type="protein sequence ID" value="MBB5224682.1"/>
    <property type="molecule type" value="Genomic_DNA"/>
</dbReference>
<protein>
    <submittedName>
        <fullName evidence="4">Diguanylate cyclase (GGDEF)-like protein</fullName>
    </submittedName>
</protein>
<reference evidence="4 5" key="1">
    <citation type="submission" date="2020-08" db="EMBL/GenBank/DDBJ databases">
        <title>Genomic Encyclopedia of Type Strains, Phase IV (KMG-IV): sequencing the most valuable type-strain genomes for metagenomic binning, comparative biology and taxonomic classification.</title>
        <authorList>
            <person name="Goeker M."/>
        </authorList>
    </citation>
    <scope>NUCLEOTIDE SEQUENCE [LARGE SCALE GENOMIC DNA]</scope>
    <source>
        <strain evidence="4 5">DSM 103462</strain>
    </source>
</reference>
<dbReference type="Proteomes" id="UP000518887">
    <property type="component" value="Unassembled WGS sequence"/>
</dbReference>
<dbReference type="SMART" id="SM00267">
    <property type="entry name" value="GGDEF"/>
    <property type="match status" value="1"/>
</dbReference>
<dbReference type="PANTHER" id="PTHR33121">
    <property type="entry name" value="CYCLIC DI-GMP PHOSPHODIESTERASE PDEF"/>
    <property type="match status" value="1"/>
</dbReference>
<dbReference type="PROSITE" id="PS50883">
    <property type="entry name" value="EAL"/>
    <property type="match status" value="1"/>
</dbReference>
<dbReference type="SUPFAM" id="SSF141868">
    <property type="entry name" value="EAL domain-like"/>
    <property type="match status" value="1"/>
</dbReference>
<dbReference type="InterPro" id="IPR000014">
    <property type="entry name" value="PAS"/>
</dbReference>
<dbReference type="InterPro" id="IPR050706">
    <property type="entry name" value="Cyclic-di-GMP_PDE-like"/>
</dbReference>
<evidence type="ECO:0000313" key="5">
    <source>
        <dbReference type="Proteomes" id="UP000518887"/>
    </source>
</evidence>
<dbReference type="Gene3D" id="3.30.450.20">
    <property type="entry name" value="PAS domain"/>
    <property type="match status" value="1"/>
</dbReference>
<dbReference type="SMART" id="SM00052">
    <property type="entry name" value="EAL"/>
    <property type="match status" value="1"/>
</dbReference>
<dbReference type="PANTHER" id="PTHR33121:SF70">
    <property type="entry name" value="SIGNALING PROTEIN YKOW"/>
    <property type="match status" value="1"/>
</dbReference>
<dbReference type="InterPro" id="IPR035919">
    <property type="entry name" value="EAL_sf"/>
</dbReference>
<dbReference type="InterPro" id="IPR043128">
    <property type="entry name" value="Rev_trsase/Diguanyl_cyclase"/>
</dbReference>
<dbReference type="SUPFAM" id="SSF55785">
    <property type="entry name" value="PYP-like sensor domain (PAS domain)"/>
    <property type="match status" value="1"/>
</dbReference>
<keyword evidence="5" id="KW-1185">Reference proteome</keyword>
<gene>
    <name evidence="4" type="ORF">HNP76_000022</name>
</gene>
<feature type="domain" description="EAL" evidence="2">
    <location>
        <begin position="303"/>
        <end position="568"/>
    </location>
</feature>
<dbReference type="CDD" id="cd01948">
    <property type="entry name" value="EAL"/>
    <property type="match status" value="1"/>
</dbReference>
<accession>A0A7W8G6H9</accession>
<dbReference type="SMART" id="SM00086">
    <property type="entry name" value="PAC"/>
    <property type="match status" value="1"/>
</dbReference>
<dbReference type="PROSITE" id="PS50112">
    <property type="entry name" value="PAS"/>
    <property type="match status" value="1"/>
</dbReference>
<dbReference type="RefSeq" id="WP_184656290.1">
    <property type="nucleotide sequence ID" value="NZ_JACHFQ010000001.1"/>
</dbReference>
<dbReference type="SUPFAM" id="SSF55073">
    <property type="entry name" value="Nucleotide cyclase"/>
    <property type="match status" value="1"/>
</dbReference>
<dbReference type="AlphaFoldDB" id="A0A7W8G6H9"/>
<sequence length="578" mass="66074">MSYGLENLESRQLEGIVTILNQCTDSFLFVFDLTKDTYFISPFARNIFNFPEEKMENATHEIMKIVYPEDQAALRADLDLLKTGKRTEHNLDYRWINRNGKPVWIRCRGRIIPNDDEEHRILIGEVSIVTEEDRTDLLTGLATESQLRIDYSSVWTKKQAVSGFILKIDIDNLGAINEQYGVMTGDVIVSKVGDCCRKVCSGIAKSYKLSSDEFVIMNLTGKSALVGQKMYENLRREISEAEHGLGYDIIFTVSGGMVAFMNDTSQLDGLIRKVNYSLNSSKRNGRNNLATFNAVDYTQHLKTLDFQEKIRDSIRNNFSGFELYYQPVVDAKNLYLDADKTVLNVIGCEALIRWTCPGYGILSPDEFIPILERTGMIVSVGRWILRTAFMQCAEWNRLQKDFHVSVNLSYIQVKKSDILRDVETAMLVSEVNPKNVTLELTESGYIDNGDELQQLTEAFANMGVNVDIDDFGTGYSNLRYLQYLKATTLKLDYTFVQKATAGNEGDRKIIKHITQMAHELGMQVCMEGIEEKSDIEKLIEYSPDKFQGFYFGRPCNNIDFREHHLRLDVNKDIYKKSK</sequence>
<dbReference type="CDD" id="cd00130">
    <property type="entry name" value="PAS"/>
    <property type="match status" value="1"/>
</dbReference>
<dbReference type="InterPro" id="IPR035965">
    <property type="entry name" value="PAS-like_dom_sf"/>
</dbReference>
<proteinExistence type="predicted"/>
<feature type="domain" description="GGDEF" evidence="3">
    <location>
        <begin position="161"/>
        <end position="294"/>
    </location>
</feature>
<dbReference type="InterPro" id="IPR029787">
    <property type="entry name" value="Nucleotide_cyclase"/>
</dbReference>
<dbReference type="InterPro" id="IPR001633">
    <property type="entry name" value="EAL_dom"/>
</dbReference>
<dbReference type="GO" id="GO:0071111">
    <property type="term" value="F:cyclic-guanylate-specific phosphodiesterase activity"/>
    <property type="evidence" value="ECO:0007669"/>
    <property type="project" value="InterPro"/>
</dbReference>
<dbReference type="InterPro" id="IPR000160">
    <property type="entry name" value="GGDEF_dom"/>
</dbReference>
<feature type="domain" description="PAS" evidence="1">
    <location>
        <begin position="12"/>
        <end position="85"/>
    </location>
</feature>
<dbReference type="Pfam" id="PF00563">
    <property type="entry name" value="EAL"/>
    <property type="match status" value="1"/>
</dbReference>
<evidence type="ECO:0000259" key="2">
    <source>
        <dbReference type="PROSITE" id="PS50883"/>
    </source>
</evidence>
<evidence type="ECO:0000259" key="3">
    <source>
        <dbReference type="PROSITE" id="PS50887"/>
    </source>
</evidence>
<dbReference type="InterPro" id="IPR013655">
    <property type="entry name" value="PAS_fold_3"/>
</dbReference>
<dbReference type="CDD" id="cd01949">
    <property type="entry name" value="GGDEF"/>
    <property type="match status" value="1"/>
</dbReference>
<organism evidence="4 5">
    <name type="scientific">Treponema ruminis</name>
    <dbReference type="NCBI Taxonomy" id="744515"/>
    <lineage>
        <taxon>Bacteria</taxon>
        <taxon>Pseudomonadati</taxon>
        <taxon>Spirochaetota</taxon>
        <taxon>Spirochaetia</taxon>
        <taxon>Spirochaetales</taxon>
        <taxon>Treponemataceae</taxon>
        <taxon>Treponema</taxon>
    </lineage>
</organism>
<comment type="caution">
    <text evidence="4">The sequence shown here is derived from an EMBL/GenBank/DDBJ whole genome shotgun (WGS) entry which is preliminary data.</text>
</comment>
<dbReference type="Pfam" id="PF08447">
    <property type="entry name" value="PAS_3"/>
    <property type="match status" value="1"/>
</dbReference>
<dbReference type="InterPro" id="IPR001610">
    <property type="entry name" value="PAC"/>
</dbReference>
<evidence type="ECO:0000313" key="4">
    <source>
        <dbReference type="EMBL" id="MBB5224682.1"/>
    </source>
</evidence>